<sequence length="205" mass="21766">MSSTGRSTGILNVVAVGDELVAGLGDARGQGWVGRVAARTLSEGHNLRMFGLGVPSEGTAALSSRWYGEASRRYATSADNRLIIGLGCADLGEGLSLARSRLNLANLLDEALSKEVSTFVVGPTPTVHDEANRRIQELSAGFADVASRRGVNYVDTFTPLLNHEQWRTDVGASDIGLPAQAGYGLLAWLVLNRGWYSWLGLPSPA</sequence>
<dbReference type="InterPro" id="IPR013830">
    <property type="entry name" value="SGNH_hydro"/>
</dbReference>
<reference evidence="2 3" key="1">
    <citation type="submission" date="2023-05" db="EMBL/GenBank/DDBJ databases">
        <title>Lithophilousrod everest ZFBP1038 complete genpme.</title>
        <authorList>
            <person name="Tian M."/>
        </authorList>
    </citation>
    <scope>NUCLEOTIDE SEQUENCE [LARGE SCALE GENOMIC DNA]</scope>
    <source>
        <strain evidence="2 3">ZFBP1038</strain>
    </source>
</reference>
<accession>A0ABY8QNG5</accession>
<dbReference type="Proteomes" id="UP001209083">
    <property type="component" value="Chromosome"/>
</dbReference>
<protein>
    <submittedName>
        <fullName evidence="2">GDSL-type esterase/lipase family protein</fullName>
    </submittedName>
</protein>
<evidence type="ECO:0000313" key="2">
    <source>
        <dbReference type="EMBL" id="WGW10508.1"/>
    </source>
</evidence>
<gene>
    <name evidence="2" type="ORF">LWF01_10165</name>
</gene>
<proteinExistence type="predicted"/>
<evidence type="ECO:0000313" key="3">
    <source>
        <dbReference type="Proteomes" id="UP001209083"/>
    </source>
</evidence>
<dbReference type="Gene3D" id="3.40.50.1110">
    <property type="entry name" value="SGNH hydrolase"/>
    <property type="match status" value="1"/>
</dbReference>
<name>A0ABY8QNG5_9MICO</name>
<keyword evidence="3" id="KW-1185">Reference proteome</keyword>
<feature type="domain" description="SGNH hydrolase-type esterase" evidence="1">
    <location>
        <begin position="15"/>
        <end position="183"/>
    </location>
</feature>
<dbReference type="Pfam" id="PF13472">
    <property type="entry name" value="Lipase_GDSL_2"/>
    <property type="match status" value="1"/>
</dbReference>
<evidence type="ECO:0000259" key="1">
    <source>
        <dbReference type="Pfam" id="PF13472"/>
    </source>
</evidence>
<dbReference type="InterPro" id="IPR036514">
    <property type="entry name" value="SGNH_hydro_sf"/>
</dbReference>
<dbReference type="RefSeq" id="WP_349637287.1">
    <property type="nucleotide sequence ID" value="NZ_CP090958.1"/>
</dbReference>
<organism evidence="2 3">
    <name type="scientific">Saxibacter everestensis</name>
    <dbReference type="NCBI Taxonomy" id="2909229"/>
    <lineage>
        <taxon>Bacteria</taxon>
        <taxon>Bacillati</taxon>
        <taxon>Actinomycetota</taxon>
        <taxon>Actinomycetes</taxon>
        <taxon>Micrococcales</taxon>
        <taxon>Brevibacteriaceae</taxon>
        <taxon>Saxibacter</taxon>
    </lineage>
</organism>
<dbReference type="EMBL" id="CP090958">
    <property type="protein sequence ID" value="WGW10508.1"/>
    <property type="molecule type" value="Genomic_DNA"/>
</dbReference>
<dbReference type="SUPFAM" id="SSF52266">
    <property type="entry name" value="SGNH hydrolase"/>
    <property type="match status" value="1"/>
</dbReference>